<feature type="coiled-coil region" evidence="1">
    <location>
        <begin position="282"/>
        <end position="312"/>
    </location>
</feature>
<name>A0A916RTF6_9BACI</name>
<reference evidence="2" key="2">
    <citation type="submission" date="2020-09" db="EMBL/GenBank/DDBJ databases">
        <authorList>
            <person name="Sun Q."/>
            <person name="Zhou Y."/>
        </authorList>
    </citation>
    <scope>NUCLEOTIDE SEQUENCE</scope>
    <source>
        <strain evidence="2">CGMCC 1.12408</strain>
    </source>
</reference>
<keyword evidence="1" id="KW-0175">Coiled coil</keyword>
<sequence>MKLKRKRRIPLILIVILVVATLVAPINHIFASNPQHPSGNSGGFIIETTKVDGTMDFLGALTGNITIYEGMIHGLTITKVIERGNGLEPLVVRITSPGPIPVKNLNAQTINNELPNIGGLCKPSKLGNICMENVVMNVEEQVVESISLVNANIHTCYLSECGSLPNYNPLISIEQLEELFNDGENSEEELQKIIDLIKEQEDLSEQLEGLLDKATVIVEELLNEEYVSGLYEEITKLEESLLSELGLDQILPDFESVLLAIENISTQLIAVIELLDTGSALIDEIDANISSIERKFAEYEEALEDKEQLMNQFGAYAQLMELAELQKAGSPIEYSVENNDQEEEEKEEVLSNLQVRMLDLINKIDNQKNEHNNLLTKVEELKQEEDTLQKESNGLKELLEELGLGNEKGDDGDVENVLKPVEDIGLDPIIEPVKDNVLDPVKEKVLDPVLDPVQENILDPVTEDVLDPVIDPIKENILDPIEENVLSPILDPITGKLIDPVTGKVIDLIVDPVNEKLIDPITEKVIIPILNPLTGKLINPLTGEVIKHVYNEETGKLLDPYKDSFLKKLIKKLLNPFG</sequence>
<protein>
    <submittedName>
        <fullName evidence="2">Uncharacterized protein</fullName>
    </submittedName>
</protein>
<dbReference type="Proteomes" id="UP000613512">
    <property type="component" value="Unassembled WGS sequence"/>
</dbReference>
<comment type="caution">
    <text evidence="2">The sequence shown here is derived from an EMBL/GenBank/DDBJ whole genome shotgun (WGS) entry which is preliminary data.</text>
</comment>
<feature type="coiled-coil region" evidence="1">
    <location>
        <begin position="173"/>
        <end position="224"/>
    </location>
</feature>
<evidence type="ECO:0000313" key="3">
    <source>
        <dbReference type="Proteomes" id="UP000613512"/>
    </source>
</evidence>
<dbReference type="AlphaFoldDB" id="A0A916RTF6"/>
<feature type="coiled-coil region" evidence="1">
    <location>
        <begin position="336"/>
        <end position="401"/>
    </location>
</feature>
<organism evidence="2 3">
    <name type="scientific">Ornithinibacillus halotolerans</name>
    <dbReference type="NCBI Taxonomy" id="1274357"/>
    <lineage>
        <taxon>Bacteria</taxon>
        <taxon>Bacillati</taxon>
        <taxon>Bacillota</taxon>
        <taxon>Bacilli</taxon>
        <taxon>Bacillales</taxon>
        <taxon>Bacillaceae</taxon>
        <taxon>Ornithinibacillus</taxon>
    </lineage>
</organism>
<evidence type="ECO:0000256" key="1">
    <source>
        <dbReference type="SAM" id="Coils"/>
    </source>
</evidence>
<keyword evidence="3" id="KW-1185">Reference proteome</keyword>
<accession>A0A916RTF6</accession>
<proteinExistence type="predicted"/>
<gene>
    <name evidence="2" type="ORF">GCM10008025_07940</name>
</gene>
<evidence type="ECO:0000313" key="2">
    <source>
        <dbReference type="EMBL" id="GGA66509.1"/>
    </source>
</evidence>
<dbReference type="RefSeq" id="WP_188383398.1">
    <property type="nucleotide sequence ID" value="NZ_BMEY01000003.1"/>
</dbReference>
<reference evidence="2" key="1">
    <citation type="journal article" date="2014" name="Int. J. Syst. Evol. Microbiol.">
        <title>Complete genome sequence of Corynebacterium casei LMG S-19264T (=DSM 44701T), isolated from a smear-ripened cheese.</title>
        <authorList>
            <consortium name="US DOE Joint Genome Institute (JGI-PGF)"/>
            <person name="Walter F."/>
            <person name="Albersmeier A."/>
            <person name="Kalinowski J."/>
            <person name="Ruckert C."/>
        </authorList>
    </citation>
    <scope>NUCLEOTIDE SEQUENCE</scope>
    <source>
        <strain evidence="2">CGMCC 1.12408</strain>
    </source>
</reference>
<dbReference type="EMBL" id="BMEY01000003">
    <property type="protein sequence ID" value="GGA66509.1"/>
    <property type="molecule type" value="Genomic_DNA"/>
</dbReference>